<dbReference type="PANTHER" id="PTHR33137">
    <property type="entry name" value="MEDIATOR OF RNA POLYMERASE II TRANSCRIPTION SUBUNIT 15A-RELATED"/>
    <property type="match status" value="1"/>
</dbReference>
<gene>
    <name evidence="4" type="ORF">Taro_029459</name>
</gene>
<dbReference type="EMBL" id="NMUH01001957">
    <property type="protein sequence ID" value="MQL96772.1"/>
    <property type="molecule type" value="Genomic_DNA"/>
</dbReference>
<dbReference type="InterPro" id="IPR044661">
    <property type="entry name" value="MED15a/b/c-like"/>
</dbReference>
<dbReference type="InterPro" id="IPR036529">
    <property type="entry name" value="KIX_dom_sf"/>
</dbReference>
<keyword evidence="5" id="KW-1185">Reference proteome</keyword>
<dbReference type="OrthoDB" id="1912459at2759"/>
<sequence>MEGGGGSNNQGPAQGAAANVNVAPAAAAAGDWRVQLPPGARDRIVNKILDTLQRHLPICEKEGLDELRRIAERFEEKIYNIAGNQVLSNL</sequence>
<comment type="subcellular location">
    <subcellularLocation>
        <location evidence="1">Nucleus</location>
    </subcellularLocation>
</comment>
<evidence type="ECO:0000313" key="5">
    <source>
        <dbReference type="Proteomes" id="UP000652761"/>
    </source>
</evidence>
<name>A0A843VDU9_COLES</name>
<dbReference type="Proteomes" id="UP000652761">
    <property type="component" value="Unassembled WGS sequence"/>
</dbReference>
<accession>A0A843VDU9</accession>
<dbReference type="GO" id="GO:0005634">
    <property type="term" value="C:nucleus"/>
    <property type="evidence" value="ECO:0007669"/>
    <property type="project" value="UniProtKB-SubCell"/>
</dbReference>
<keyword evidence="2" id="KW-0539">Nucleus</keyword>
<protein>
    <recommendedName>
        <fullName evidence="3">Mediator complex subunit 15 KIX domain-containing protein</fullName>
    </recommendedName>
</protein>
<evidence type="ECO:0000313" key="4">
    <source>
        <dbReference type="EMBL" id="MQL96772.1"/>
    </source>
</evidence>
<dbReference type="GO" id="GO:0031490">
    <property type="term" value="F:chromatin DNA binding"/>
    <property type="evidence" value="ECO:0007669"/>
    <property type="project" value="InterPro"/>
</dbReference>
<evidence type="ECO:0000259" key="3">
    <source>
        <dbReference type="Pfam" id="PF16987"/>
    </source>
</evidence>
<proteinExistence type="predicted"/>
<evidence type="ECO:0000256" key="1">
    <source>
        <dbReference type="ARBA" id="ARBA00004123"/>
    </source>
</evidence>
<dbReference type="GO" id="GO:0003713">
    <property type="term" value="F:transcription coactivator activity"/>
    <property type="evidence" value="ECO:0007669"/>
    <property type="project" value="InterPro"/>
</dbReference>
<evidence type="ECO:0000256" key="2">
    <source>
        <dbReference type="ARBA" id="ARBA00023242"/>
    </source>
</evidence>
<comment type="caution">
    <text evidence="4">The sequence shown here is derived from an EMBL/GenBank/DDBJ whole genome shotgun (WGS) entry which is preliminary data.</text>
</comment>
<organism evidence="4 5">
    <name type="scientific">Colocasia esculenta</name>
    <name type="common">Wild taro</name>
    <name type="synonym">Arum esculentum</name>
    <dbReference type="NCBI Taxonomy" id="4460"/>
    <lineage>
        <taxon>Eukaryota</taxon>
        <taxon>Viridiplantae</taxon>
        <taxon>Streptophyta</taxon>
        <taxon>Embryophyta</taxon>
        <taxon>Tracheophyta</taxon>
        <taxon>Spermatophyta</taxon>
        <taxon>Magnoliopsida</taxon>
        <taxon>Liliopsida</taxon>
        <taxon>Araceae</taxon>
        <taxon>Aroideae</taxon>
        <taxon>Colocasieae</taxon>
        <taxon>Colocasia</taxon>
    </lineage>
</organism>
<dbReference type="PANTHER" id="PTHR33137:SF4">
    <property type="entry name" value="MEDIATOR OF RNA POLYMERASE II TRANSCRIPTION SUBUNIT 15A-RELATED"/>
    <property type="match status" value="1"/>
</dbReference>
<dbReference type="InterPro" id="IPR036546">
    <property type="entry name" value="MED15_KIX"/>
</dbReference>
<feature type="domain" description="Mediator complex subunit 15 KIX" evidence="3">
    <location>
        <begin position="30"/>
        <end position="85"/>
    </location>
</feature>
<dbReference type="AlphaFoldDB" id="A0A843VDU9"/>
<reference evidence="4" key="1">
    <citation type="submission" date="2017-07" db="EMBL/GenBank/DDBJ databases">
        <title>Taro Niue Genome Assembly and Annotation.</title>
        <authorList>
            <person name="Atibalentja N."/>
            <person name="Keating K."/>
            <person name="Fields C.J."/>
        </authorList>
    </citation>
    <scope>NUCLEOTIDE SEQUENCE</scope>
    <source>
        <strain evidence="4">Niue_2</strain>
        <tissue evidence="4">Leaf</tissue>
    </source>
</reference>
<dbReference type="Pfam" id="PF16987">
    <property type="entry name" value="KIX_2"/>
    <property type="match status" value="1"/>
</dbReference>
<dbReference type="Gene3D" id="1.10.246.20">
    <property type="entry name" value="Coactivator CBP, KIX domain"/>
    <property type="match status" value="1"/>
</dbReference>